<accession>A0ABU6GEN9</accession>
<dbReference type="InterPro" id="IPR028985">
    <property type="entry name" value="Bacillus_phage_prot-like"/>
</dbReference>
<dbReference type="Proteomes" id="UP001338137">
    <property type="component" value="Unassembled WGS sequence"/>
</dbReference>
<name>A0ABU6GEN9_9BACL</name>
<proteinExistence type="predicted"/>
<dbReference type="EMBL" id="JARLKY010000151">
    <property type="protein sequence ID" value="MEC0232672.1"/>
    <property type="molecule type" value="Genomic_DNA"/>
</dbReference>
<evidence type="ECO:0000313" key="3">
    <source>
        <dbReference type="Proteomes" id="UP001338137"/>
    </source>
</evidence>
<feature type="domain" description="Phage ABA sandwich" evidence="1">
    <location>
        <begin position="18"/>
        <end position="112"/>
    </location>
</feature>
<dbReference type="Gene3D" id="3.30.2120.10">
    <property type="entry name" value="Bacillus phage protein-like"/>
    <property type="match status" value="1"/>
</dbReference>
<organism evidence="2 3">
    <name type="scientific">Paenibacillus alba</name>
    <dbReference type="NCBI Taxonomy" id="1197127"/>
    <lineage>
        <taxon>Bacteria</taxon>
        <taxon>Bacillati</taxon>
        <taxon>Bacillota</taxon>
        <taxon>Bacilli</taxon>
        <taxon>Bacillales</taxon>
        <taxon>Paenibacillaceae</taxon>
        <taxon>Paenibacillus</taxon>
    </lineage>
</organism>
<dbReference type="InterPro" id="IPR041270">
    <property type="entry name" value="Phage_ABA_S"/>
</dbReference>
<sequence>MTREEVLAMESGPDMDDHVAEYVMGYLIDRFIFRHNGMEEPCRVWIDAGGKTHNPRKLSTDISAAWKVFDKFEMPELKKWFDPEYDEWYKCSIGNNHISERQAPLAICRCALLSVMEGKDAK</sequence>
<protein>
    <recommendedName>
        <fullName evidence="1">Phage ABA sandwich domain-containing protein</fullName>
    </recommendedName>
</protein>
<dbReference type="RefSeq" id="WP_326076884.1">
    <property type="nucleotide sequence ID" value="NZ_JARLKY010000151.1"/>
</dbReference>
<gene>
    <name evidence="2" type="ORF">P4I72_36790</name>
</gene>
<evidence type="ECO:0000313" key="2">
    <source>
        <dbReference type="EMBL" id="MEC0232672.1"/>
    </source>
</evidence>
<comment type="caution">
    <text evidence="2">The sequence shown here is derived from an EMBL/GenBank/DDBJ whole genome shotgun (WGS) entry which is preliminary data.</text>
</comment>
<keyword evidence="3" id="KW-1185">Reference proteome</keyword>
<reference evidence="2 3" key="1">
    <citation type="submission" date="2023-03" db="EMBL/GenBank/DDBJ databases">
        <title>Bacillus Genome Sequencing.</title>
        <authorList>
            <person name="Dunlap C."/>
        </authorList>
    </citation>
    <scope>NUCLEOTIDE SEQUENCE [LARGE SCALE GENOMIC DNA]</scope>
    <source>
        <strain evidence="2 3">BD-533</strain>
    </source>
</reference>
<dbReference type="Pfam" id="PF18066">
    <property type="entry name" value="Phage_ABA_S"/>
    <property type="match status" value="1"/>
</dbReference>
<evidence type="ECO:0000259" key="1">
    <source>
        <dbReference type="Pfam" id="PF18066"/>
    </source>
</evidence>